<dbReference type="GO" id="GO:0003677">
    <property type="term" value="F:DNA binding"/>
    <property type="evidence" value="ECO:0007669"/>
    <property type="project" value="UniProtKB-KW"/>
</dbReference>
<evidence type="ECO:0000256" key="3">
    <source>
        <dbReference type="ARBA" id="ARBA00023125"/>
    </source>
</evidence>
<proteinExistence type="predicted"/>
<reference evidence="8" key="1">
    <citation type="submission" date="2020-07" db="EMBL/GenBank/DDBJ databases">
        <title>Genome sequence and genetic diversity analysis of an under-domesticated orphan crop, white fonio (Digitaria exilis).</title>
        <authorList>
            <person name="Bennetzen J.L."/>
            <person name="Chen S."/>
            <person name="Ma X."/>
            <person name="Wang X."/>
            <person name="Yssel A.E.J."/>
            <person name="Chaluvadi S.R."/>
            <person name="Johnson M."/>
            <person name="Gangashetty P."/>
            <person name="Hamidou F."/>
            <person name="Sanogo M.D."/>
            <person name="Zwaenepoel A."/>
            <person name="Wallace J."/>
            <person name="Van De Peer Y."/>
            <person name="Van Deynze A."/>
        </authorList>
    </citation>
    <scope>NUCLEOTIDE SEQUENCE</scope>
    <source>
        <tissue evidence="8">Leaves</tissue>
    </source>
</reference>
<evidence type="ECO:0000256" key="4">
    <source>
        <dbReference type="ARBA" id="ARBA00023163"/>
    </source>
</evidence>
<feature type="compositionally biased region" description="Basic and acidic residues" evidence="6">
    <location>
        <begin position="118"/>
        <end position="130"/>
    </location>
</feature>
<feature type="region of interest" description="Disordered" evidence="6">
    <location>
        <begin position="310"/>
        <end position="353"/>
    </location>
</feature>
<feature type="compositionally biased region" description="Low complexity" evidence="6">
    <location>
        <begin position="131"/>
        <end position="140"/>
    </location>
</feature>
<protein>
    <recommendedName>
        <fullName evidence="7">AP2/ERF domain-containing protein</fullName>
    </recommendedName>
</protein>
<dbReference type="PANTHER" id="PTHR31194:SF189">
    <property type="entry name" value="AP2_ERF DOMAIN-CONTAINING PROTEIN"/>
    <property type="match status" value="1"/>
</dbReference>
<dbReference type="PANTHER" id="PTHR31194">
    <property type="entry name" value="SHN SHINE , DNA BINDING / TRANSCRIPTION FACTOR"/>
    <property type="match status" value="1"/>
</dbReference>
<sequence>MTVTSRHFIIWLRSPSAAFAPLVRFAPRVLSCESGFDLLICSDFIIWQRHLDNMHPNKDSCESTARQCCRRIARLREQIPSPSSTGSSGSGSSGLRKRYRGLRQRPWGKWAAVIRDPHKAARVPRREPTTRPRLGSAAAAAPPPPPPQRPEALLESQALSWGSGAGEEYSEYARFLQGAGERTRFFEQTAPVVTARAAASGSSPFPVFFSFGGPAASHQPESYSRRPWLNLTPLTLLPIPRAHLGERDAGTSFPLILPPPIQSSPFYRLSIPHFRRRASHSYPLLICMDEDSSSSAWLLWMASVIRSVDSAPPESRRSEERRFASSPQRLRPPSTPSGQQPPTHLQTAVLRPPTRVHERGCTHIAGSSPALCSQRSSRSDKDIIPKPCCYNKDASLEGIPSDDGSDDISWPPPSDRHVEMSEGISLTDVEGDNWTKAIYTMMVEQPRFSCRYYRKERLFRGTVLR</sequence>
<feature type="domain" description="AP2/ERF" evidence="7">
    <location>
        <begin position="98"/>
        <end position="136"/>
    </location>
</feature>
<evidence type="ECO:0000256" key="1">
    <source>
        <dbReference type="ARBA" id="ARBA00004123"/>
    </source>
</evidence>
<dbReference type="GO" id="GO:0003700">
    <property type="term" value="F:DNA-binding transcription factor activity"/>
    <property type="evidence" value="ECO:0007669"/>
    <property type="project" value="InterPro"/>
</dbReference>
<comment type="caution">
    <text evidence="8">The sequence shown here is derived from an EMBL/GenBank/DDBJ whole genome shotgun (WGS) entry which is preliminary data.</text>
</comment>
<evidence type="ECO:0000256" key="2">
    <source>
        <dbReference type="ARBA" id="ARBA00023015"/>
    </source>
</evidence>
<dbReference type="Proteomes" id="UP000636709">
    <property type="component" value="Unassembled WGS sequence"/>
</dbReference>
<organism evidence="8 9">
    <name type="scientific">Digitaria exilis</name>
    <dbReference type="NCBI Taxonomy" id="1010633"/>
    <lineage>
        <taxon>Eukaryota</taxon>
        <taxon>Viridiplantae</taxon>
        <taxon>Streptophyta</taxon>
        <taxon>Embryophyta</taxon>
        <taxon>Tracheophyta</taxon>
        <taxon>Spermatophyta</taxon>
        <taxon>Magnoliopsida</taxon>
        <taxon>Liliopsida</taxon>
        <taxon>Poales</taxon>
        <taxon>Poaceae</taxon>
        <taxon>PACMAD clade</taxon>
        <taxon>Panicoideae</taxon>
        <taxon>Panicodae</taxon>
        <taxon>Paniceae</taxon>
        <taxon>Anthephorinae</taxon>
        <taxon>Digitaria</taxon>
    </lineage>
</organism>
<evidence type="ECO:0000256" key="5">
    <source>
        <dbReference type="ARBA" id="ARBA00023242"/>
    </source>
</evidence>
<dbReference type="InterPro" id="IPR001471">
    <property type="entry name" value="AP2/ERF_dom"/>
</dbReference>
<evidence type="ECO:0000313" key="9">
    <source>
        <dbReference type="Proteomes" id="UP000636709"/>
    </source>
</evidence>
<feature type="compositionally biased region" description="Basic and acidic residues" evidence="6">
    <location>
        <begin position="314"/>
        <end position="323"/>
    </location>
</feature>
<keyword evidence="5" id="KW-0539">Nucleus</keyword>
<keyword evidence="3" id="KW-0238">DNA-binding</keyword>
<gene>
    <name evidence="8" type="ORF">HU200_067677</name>
</gene>
<keyword evidence="4" id="KW-0804">Transcription</keyword>
<accession>A0A835A5U8</accession>
<evidence type="ECO:0000256" key="6">
    <source>
        <dbReference type="SAM" id="MobiDB-lite"/>
    </source>
</evidence>
<comment type="subcellular location">
    <subcellularLocation>
        <location evidence="1">Nucleus</location>
    </subcellularLocation>
</comment>
<keyword evidence="9" id="KW-1185">Reference proteome</keyword>
<keyword evidence="2" id="KW-0805">Transcription regulation</keyword>
<evidence type="ECO:0000313" key="8">
    <source>
        <dbReference type="EMBL" id="KAF8641961.1"/>
    </source>
</evidence>
<dbReference type="GO" id="GO:0005634">
    <property type="term" value="C:nucleus"/>
    <property type="evidence" value="ECO:0007669"/>
    <property type="project" value="UniProtKB-SubCell"/>
</dbReference>
<dbReference type="AlphaFoldDB" id="A0A835A5U8"/>
<evidence type="ECO:0000259" key="7">
    <source>
        <dbReference type="PROSITE" id="PS51032"/>
    </source>
</evidence>
<dbReference type="EMBL" id="JACEFO010003304">
    <property type="protein sequence ID" value="KAF8641961.1"/>
    <property type="molecule type" value="Genomic_DNA"/>
</dbReference>
<name>A0A835A5U8_9POAL</name>
<dbReference type="PROSITE" id="PS51032">
    <property type="entry name" value="AP2_ERF"/>
    <property type="match status" value="1"/>
</dbReference>
<dbReference type="InterPro" id="IPR050913">
    <property type="entry name" value="AP2/ERF_ERF"/>
</dbReference>
<feature type="region of interest" description="Disordered" evidence="6">
    <location>
        <begin position="118"/>
        <end position="151"/>
    </location>
</feature>